<dbReference type="InterPro" id="IPR012312">
    <property type="entry name" value="Hemerythrin-like"/>
</dbReference>
<dbReference type="EMBL" id="JFKC01000013">
    <property type="protein sequence ID" value="OSQ49765.1"/>
    <property type="molecule type" value="Genomic_DNA"/>
</dbReference>
<dbReference type="Gene3D" id="1.20.120.520">
    <property type="entry name" value="nmb1532 protein domain like"/>
    <property type="match status" value="1"/>
</dbReference>
<dbReference type="RefSeq" id="WP_085638502.1">
    <property type="nucleotide sequence ID" value="NZ_JFKC01000013.1"/>
</dbReference>
<reference evidence="2 3" key="1">
    <citation type="submission" date="2014-03" db="EMBL/GenBank/DDBJ databases">
        <title>The draft genome sequence of Marivita geojedonensis KCTC 23882.</title>
        <authorList>
            <person name="Lai Q."/>
            <person name="Shao Z."/>
        </authorList>
    </citation>
    <scope>NUCLEOTIDE SEQUENCE [LARGE SCALE GENOMIC DNA]</scope>
    <source>
        <strain evidence="2 3">DPG-138</strain>
    </source>
</reference>
<sequence length="185" mass="20567">MKSITTDQRSIDGKTPTNVMLLKNPLDFIAEDHLRLRAMSAELDRLAEATTIEGPAISEMIEYLEHELPLLLADEDDDLMPRILSRAEPEDELPKLAKRLEKEHSDISDHLKAVTSGLAGLALATSLSDTLRTSMIELANAARRHLILENAVLLPLAKARLTEEDLHALRSAMLKRRGLESLFAT</sequence>
<evidence type="ECO:0000313" key="2">
    <source>
        <dbReference type="EMBL" id="OSQ49765.1"/>
    </source>
</evidence>
<evidence type="ECO:0000259" key="1">
    <source>
        <dbReference type="Pfam" id="PF01814"/>
    </source>
</evidence>
<dbReference type="OrthoDB" id="7619676at2"/>
<keyword evidence="3" id="KW-1185">Reference proteome</keyword>
<accession>A0A1X4NJD1</accession>
<feature type="domain" description="Hemerythrin-like" evidence="1">
    <location>
        <begin position="25"/>
        <end position="157"/>
    </location>
</feature>
<protein>
    <recommendedName>
        <fullName evidence="1">Hemerythrin-like domain-containing protein</fullName>
    </recommendedName>
</protein>
<gene>
    <name evidence="2" type="ORF">MGEO_13140</name>
</gene>
<comment type="caution">
    <text evidence="2">The sequence shown here is derived from an EMBL/GenBank/DDBJ whole genome shotgun (WGS) entry which is preliminary data.</text>
</comment>
<dbReference type="Pfam" id="PF01814">
    <property type="entry name" value="Hemerythrin"/>
    <property type="match status" value="1"/>
</dbReference>
<dbReference type="AlphaFoldDB" id="A0A1X4NJD1"/>
<organism evidence="2 3">
    <name type="scientific">Marivita geojedonensis</name>
    <dbReference type="NCBI Taxonomy" id="1123756"/>
    <lineage>
        <taxon>Bacteria</taxon>
        <taxon>Pseudomonadati</taxon>
        <taxon>Pseudomonadota</taxon>
        <taxon>Alphaproteobacteria</taxon>
        <taxon>Rhodobacterales</taxon>
        <taxon>Roseobacteraceae</taxon>
        <taxon>Marivita</taxon>
    </lineage>
</organism>
<evidence type="ECO:0000313" key="3">
    <source>
        <dbReference type="Proteomes" id="UP000193926"/>
    </source>
</evidence>
<name>A0A1X4NJD1_9RHOB</name>
<dbReference type="STRING" id="1123756.MGEO_13140"/>
<dbReference type="Proteomes" id="UP000193926">
    <property type="component" value="Unassembled WGS sequence"/>
</dbReference>
<proteinExistence type="predicted"/>